<dbReference type="GO" id="GO:0030332">
    <property type="term" value="F:cyclin binding"/>
    <property type="evidence" value="ECO:0007669"/>
    <property type="project" value="EnsemblFungi"/>
</dbReference>
<dbReference type="GeneID" id="5232346"/>
<dbReference type="STRING" id="379508.A5E0F3"/>
<dbReference type="InterPro" id="IPR019734">
    <property type="entry name" value="TPR_rpt"/>
</dbReference>
<evidence type="ECO:0000256" key="2">
    <source>
        <dbReference type="ARBA" id="ARBA00022737"/>
    </source>
</evidence>
<evidence type="ECO:0000256" key="7">
    <source>
        <dbReference type="PROSITE-ProRule" id="PRU00339"/>
    </source>
</evidence>
<dbReference type="KEGG" id="lel:PVL30_002581"/>
<dbReference type="FunCoup" id="A5E0F3">
    <property type="interactions" value="1012"/>
</dbReference>
<dbReference type="PANTHER" id="PTHR12558">
    <property type="entry name" value="CELL DIVISION CYCLE 16,23,27"/>
    <property type="match status" value="1"/>
</dbReference>
<dbReference type="Pfam" id="PF13181">
    <property type="entry name" value="TPR_8"/>
    <property type="match status" value="2"/>
</dbReference>
<evidence type="ECO:0000259" key="8">
    <source>
        <dbReference type="Pfam" id="PF04049"/>
    </source>
</evidence>
<keyword evidence="4" id="KW-0833">Ubl conjugation pathway</keyword>
<dbReference type="VEuPathDB" id="FungiDB:LELG_03090"/>
<keyword evidence="3" id="KW-0498">Mitosis</keyword>
<dbReference type="OMA" id="ERCLYHS"/>
<feature type="domain" description="Cdc23" evidence="8">
    <location>
        <begin position="10"/>
        <end position="281"/>
    </location>
</feature>
<dbReference type="GO" id="GO:0016567">
    <property type="term" value="P:protein ubiquitination"/>
    <property type="evidence" value="ECO:0007669"/>
    <property type="project" value="EnsemblFungi"/>
</dbReference>
<dbReference type="AlphaFoldDB" id="A5E0F3"/>
<proteinExistence type="predicted"/>
<dbReference type="SMART" id="SM00028">
    <property type="entry name" value="TPR"/>
    <property type="match status" value="5"/>
</dbReference>
<dbReference type="Pfam" id="PF04049">
    <property type="entry name" value="ANAPC8"/>
    <property type="match status" value="1"/>
</dbReference>
<dbReference type="Gene3D" id="1.25.40.10">
    <property type="entry name" value="Tetratricopeptide repeat domain"/>
    <property type="match status" value="2"/>
</dbReference>
<dbReference type="PROSITE" id="PS50005">
    <property type="entry name" value="TPR"/>
    <property type="match status" value="3"/>
</dbReference>
<evidence type="ECO:0000256" key="6">
    <source>
        <dbReference type="ARBA" id="ARBA00023306"/>
    </source>
</evidence>
<evidence type="ECO:0000313" key="9">
    <source>
        <dbReference type="EMBL" id="EDK44911.1"/>
    </source>
</evidence>
<dbReference type="OrthoDB" id="10262026at2759"/>
<dbReference type="HOGENOM" id="CLU_018320_2_1_1"/>
<reference evidence="9 10" key="1">
    <citation type="journal article" date="2009" name="Nature">
        <title>Evolution of pathogenicity and sexual reproduction in eight Candida genomes.</title>
        <authorList>
            <person name="Butler G."/>
            <person name="Rasmussen M.D."/>
            <person name="Lin M.F."/>
            <person name="Santos M.A."/>
            <person name="Sakthikumar S."/>
            <person name="Munro C.A."/>
            <person name="Rheinbay E."/>
            <person name="Grabherr M."/>
            <person name="Forche A."/>
            <person name="Reedy J.L."/>
            <person name="Agrafioti I."/>
            <person name="Arnaud M.B."/>
            <person name="Bates S."/>
            <person name="Brown A.J."/>
            <person name="Brunke S."/>
            <person name="Costanzo M.C."/>
            <person name="Fitzpatrick D.A."/>
            <person name="de Groot P.W."/>
            <person name="Harris D."/>
            <person name="Hoyer L.L."/>
            <person name="Hube B."/>
            <person name="Klis F.M."/>
            <person name="Kodira C."/>
            <person name="Lennard N."/>
            <person name="Logue M.E."/>
            <person name="Martin R."/>
            <person name="Neiman A.M."/>
            <person name="Nikolaou E."/>
            <person name="Quail M.A."/>
            <person name="Quinn J."/>
            <person name="Santos M.C."/>
            <person name="Schmitzberger F.F."/>
            <person name="Sherlock G."/>
            <person name="Shah P."/>
            <person name="Silverstein K.A."/>
            <person name="Skrzypek M.S."/>
            <person name="Soll D."/>
            <person name="Staggs R."/>
            <person name="Stansfield I."/>
            <person name="Stumpf M.P."/>
            <person name="Sudbery P.E."/>
            <person name="Srikantha T."/>
            <person name="Zeng Q."/>
            <person name="Berman J."/>
            <person name="Berriman M."/>
            <person name="Heitman J."/>
            <person name="Gow N.A."/>
            <person name="Lorenz M.C."/>
            <person name="Birren B.W."/>
            <person name="Kellis M."/>
            <person name="Cuomo C.A."/>
        </authorList>
    </citation>
    <scope>NUCLEOTIDE SEQUENCE [LARGE SCALE GENOMIC DNA]</scope>
    <source>
        <strain evidence="10">ATCC 11503 / BCRC 21390 / CBS 2605 / JCM 1781 / NBRC 1676 / NRRL YB-4239</strain>
    </source>
</reference>
<evidence type="ECO:0000313" key="10">
    <source>
        <dbReference type="Proteomes" id="UP000001996"/>
    </source>
</evidence>
<dbReference type="Proteomes" id="UP000001996">
    <property type="component" value="Unassembled WGS sequence"/>
</dbReference>
<accession>A5E0F3</accession>
<dbReference type="InterPro" id="IPR007192">
    <property type="entry name" value="APC8"/>
</dbReference>
<dbReference type="EMBL" id="CH981527">
    <property type="protein sequence ID" value="EDK44911.1"/>
    <property type="molecule type" value="Genomic_DNA"/>
</dbReference>
<feature type="repeat" description="TPR" evidence="7">
    <location>
        <begin position="379"/>
        <end position="412"/>
    </location>
</feature>
<evidence type="ECO:0000256" key="1">
    <source>
        <dbReference type="ARBA" id="ARBA00022618"/>
    </source>
</evidence>
<keyword evidence="5 7" id="KW-0802">TPR repeat</keyword>
<dbReference type="GO" id="GO:0051301">
    <property type="term" value="P:cell division"/>
    <property type="evidence" value="ECO:0007669"/>
    <property type="project" value="UniProtKB-KW"/>
</dbReference>
<keyword evidence="6" id="KW-0131">Cell cycle</keyword>
<dbReference type="Pfam" id="PF13414">
    <property type="entry name" value="TPR_11"/>
    <property type="match status" value="1"/>
</dbReference>
<protein>
    <recommendedName>
        <fullName evidence="8">Cdc23 domain-containing protein</fullName>
    </recommendedName>
</protein>
<keyword evidence="2" id="KW-0677">Repeat</keyword>
<gene>
    <name evidence="9" type="ORF">LELG_03090</name>
</gene>
<dbReference type="PANTHER" id="PTHR12558:SF10">
    <property type="entry name" value="CELL DIVISION CYCLE PROTEIN 23 HOMOLOG"/>
    <property type="match status" value="1"/>
</dbReference>
<dbReference type="eggNOG" id="KOG1155">
    <property type="taxonomic scope" value="Eukaryota"/>
</dbReference>
<evidence type="ECO:0000256" key="5">
    <source>
        <dbReference type="ARBA" id="ARBA00022803"/>
    </source>
</evidence>
<name>A5E0F3_LODEL</name>
<dbReference type="InParanoid" id="A5E0F3"/>
<sequence>MTPQIDIKSLRNQLLNATIKLSKLQLLQASKWSAEALNGLQSILNDLLHTHDPSIAQPTAEDITDETAMLLAQSYFGCKEFERAARVLEDCKTGDAKFLRLYSLMMSIDKRGYENSDGLIIGGNSNGTNSTHIPPEMADSHLKSNATESNQQLDSRLTDILIESEEFLATKSNAFLYYLNGLVYRRKKLLDAAQRNLYKSLVEFPFNWSCWKELIETFPSFEDARTFVLRAAKRSDTICETIMFQFFEMVILQEAEPRLPRLGQLIEGLEEVFPKFTFIKEVRFLTLYKNLQYYEAEAVFDDILIEDPSRLDGLDNYSNMLYVMEKKSKLSFLAHYASELDKFRPETCCVLANYYSINGEHEKAIMYYRRALILDKTCLSAWTLMGHEFVELKNSHAAIESYRRAVDINPKDYRAWYGLGQAYEVLDMHLYALYYYRKATNLQPLDQRMWQAMGNCYEKINQLENAFKSFYKALGLGRLSAMDADNNSATGQGSNEGLTLGDVRQESIEPHIPYRLAIILEKLGDQEATEKYMEFCSSQDKHWFTAEECPKAKIWLAKNALKRGDPQRAYDLAKDLNYTSSQDMEEARAIARDARNRMTR</sequence>
<dbReference type="GO" id="GO:0005680">
    <property type="term" value="C:anaphase-promoting complex"/>
    <property type="evidence" value="ECO:0007669"/>
    <property type="project" value="EnsemblFungi"/>
</dbReference>
<keyword evidence="10" id="KW-1185">Reference proteome</keyword>
<organism evidence="9 10">
    <name type="scientific">Lodderomyces elongisporus (strain ATCC 11503 / CBS 2605 / JCM 1781 / NBRC 1676 / NRRL YB-4239)</name>
    <name type="common">Yeast</name>
    <name type="synonym">Saccharomyces elongisporus</name>
    <dbReference type="NCBI Taxonomy" id="379508"/>
    <lineage>
        <taxon>Eukaryota</taxon>
        <taxon>Fungi</taxon>
        <taxon>Dikarya</taxon>
        <taxon>Ascomycota</taxon>
        <taxon>Saccharomycotina</taxon>
        <taxon>Pichiomycetes</taxon>
        <taxon>Debaryomycetaceae</taxon>
        <taxon>Candida/Lodderomyces clade</taxon>
        <taxon>Lodderomyces</taxon>
    </lineage>
</organism>
<dbReference type="InterPro" id="IPR011990">
    <property type="entry name" value="TPR-like_helical_dom_sf"/>
</dbReference>
<dbReference type="GO" id="GO:0061630">
    <property type="term" value="F:ubiquitin protein ligase activity"/>
    <property type="evidence" value="ECO:0007669"/>
    <property type="project" value="EnsemblFungi"/>
</dbReference>
<feature type="repeat" description="TPR" evidence="7">
    <location>
        <begin position="413"/>
        <end position="446"/>
    </location>
</feature>
<dbReference type="GO" id="GO:0031145">
    <property type="term" value="P:anaphase-promoting complex-dependent catabolic process"/>
    <property type="evidence" value="ECO:0007669"/>
    <property type="project" value="EnsemblFungi"/>
</dbReference>
<evidence type="ECO:0000256" key="4">
    <source>
        <dbReference type="ARBA" id="ARBA00022786"/>
    </source>
</evidence>
<dbReference type="SUPFAM" id="SSF48452">
    <property type="entry name" value="TPR-like"/>
    <property type="match status" value="2"/>
</dbReference>
<feature type="repeat" description="TPR" evidence="7">
    <location>
        <begin position="447"/>
        <end position="480"/>
    </location>
</feature>
<evidence type="ECO:0000256" key="3">
    <source>
        <dbReference type="ARBA" id="ARBA00022776"/>
    </source>
</evidence>
<keyword evidence="1" id="KW-0132">Cell division</keyword>
<dbReference type="GO" id="GO:0045842">
    <property type="term" value="P:positive regulation of mitotic metaphase/anaphase transition"/>
    <property type="evidence" value="ECO:0007669"/>
    <property type="project" value="TreeGrafter"/>
</dbReference>